<keyword evidence="11" id="KW-0325">Glycoprotein</keyword>
<dbReference type="FunFam" id="3.90.550.50:FF:000001">
    <property type="entry name" value="Hexosyltransferase"/>
    <property type="match status" value="1"/>
</dbReference>
<dbReference type="GeneID" id="109476982"/>
<dbReference type="GO" id="GO:0016758">
    <property type="term" value="F:hexosyltransferase activity"/>
    <property type="evidence" value="ECO:0007669"/>
    <property type="project" value="InterPro"/>
</dbReference>
<keyword evidence="5" id="KW-0808">Transferase</keyword>
<organism evidence="13 14">
    <name type="scientific">Branchiostoma belcheri</name>
    <name type="common">Amphioxus</name>
    <dbReference type="NCBI Taxonomy" id="7741"/>
    <lineage>
        <taxon>Eukaryota</taxon>
        <taxon>Metazoa</taxon>
        <taxon>Chordata</taxon>
        <taxon>Cephalochordata</taxon>
        <taxon>Leptocardii</taxon>
        <taxon>Amphioxiformes</taxon>
        <taxon>Branchiostomatidae</taxon>
        <taxon>Branchiostoma</taxon>
    </lineage>
</organism>
<keyword evidence="9 12" id="KW-0333">Golgi apparatus</keyword>
<evidence type="ECO:0000256" key="5">
    <source>
        <dbReference type="ARBA" id="ARBA00022679"/>
    </source>
</evidence>
<evidence type="ECO:0000256" key="2">
    <source>
        <dbReference type="ARBA" id="ARBA00004922"/>
    </source>
</evidence>
<dbReference type="PANTHER" id="PTHR11214">
    <property type="entry name" value="BETA-1,3-N-ACETYLGLUCOSAMINYLTRANSFERASE"/>
    <property type="match status" value="1"/>
</dbReference>
<keyword evidence="4 12" id="KW-0328">Glycosyltransferase</keyword>
<keyword evidence="7" id="KW-0735">Signal-anchor</keyword>
<dbReference type="RefSeq" id="XP_019633554.1">
    <property type="nucleotide sequence ID" value="XM_019777995.1"/>
</dbReference>
<evidence type="ECO:0000256" key="12">
    <source>
        <dbReference type="RuleBase" id="RU363063"/>
    </source>
</evidence>
<protein>
    <recommendedName>
        <fullName evidence="12">Hexosyltransferase</fullName>
        <ecNumber evidence="12">2.4.1.-</ecNumber>
    </recommendedName>
</protein>
<dbReference type="Pfam" id="PF01762">
    <property type="entry name" value="Galactosyl_T"/>
    <property type="match status" value="1"/>
</dbReference>
<dbReference type="KEGG" id="bbel:109476982"/>
<evidence type="ECO:0000256" key="11">
    <source>
        <dbReference type="ARBA" id="ARBA00023180"/>
    </source>
</evidence>
<evidence type="ECO:0000313" key="14">
    <source>
        <dbReference type="RefSeq" id="XP_019633554.1"/>
    </source>
</evidence>
<dbReference type="PANTHER" id="PTHR11214:SF283">
    <property type="entry name" value="N-ACETYLLACTOSAMINIDE BETA-1,3-N-ACETYLGLUCOSAMINYLTRANSFERASE 4-LIKE"/>
    <property type="match status" value="1"/>
</dbReference>
<dbReference type="GO" id="GO:0006493">
    <property type="term" value="P:protein O-linked glycosylation"/>
    <property type="evidence" value="ECO:0007669"/>
    <property type="project" value="TreeGrafter"/>
</dbReference>
<evidence type="ECO:0000256" key="3">
    <source>
        <dbReference type="ARBA" id="ARBA00008661"/>
    </source>
</evidence>
<dbReference type="InterPro" id="IPR002659">
    <property type="entry name" value="Glyco_trans_31"/>
</dbReference>
<keyword evidence="6" id="KW-0812">Transmembrane</keyword>
<evidence type="ECO:0000313" key="13">
    <source>
        <dbReference type="Proteomes" id="UP000515135"/>
    </source>
</evidence>
<name>A0A6P4ZHQ6_BRABE</name>
<keyword evidence="10" id="KW-0472">Membrane</keyword>
<dbReference type="AlphaFoldDB" id="A0A6P4ZHQ6"/>
<dbReference type="GO" id="GO:0000139">
    <property type="term" value="C:Golgi membrane"/>
    <property type="evidence" value="ECO:0007669"/>
    <property type="project" value="UniProtKB-SubCell"/>
</dbReference>
<proteinExistence type="inferred from homology"/>
<dbReference type="OrthoDB" id="5512589at2759"/>
<comment type="subcellular location">
    <subcellularLocation>
        <location evidence="1 12">Golgi apparatus membrane</location>
        <topology evidence="1 12">Single-pass type II membrane protein</topology>
    </subcellularLocation>
</comment>
<dbReference type="Proteomes" id="UP000515135">
    <property type="component" value="Unplaced"/>
</dbReference>
<reference evidence="14" key="1">
    <citation type="submission" date="2025-08" db="UniProtKB">
        <authorList>
            <consortium name="RefSeq"/>
        </authorList>
    </citation>
    <scope>IDENTIFICATION</scope>
    <source>
        <tissue evidence="14">Gonad</tissue>
    </source>
</reference>
<evidence type="ECO:0000256" key="8">
    <source>
        <dbReference type="ARBA" id="ARBA00022989"/>
    </source>
</evidence>
<comment type="similarity">
    <text evidence="3 12">Belongs to the glycosyltransferase 31 family.</text>
</comment>
<comment type="pathway">
    <text evidence="2">Protein modification; protein glycosylation.</text>
</comment>
<keyword evidence="8" id="KW-1133">Transmembrane helix</keyword>
<dbReference type="EC" id="2.4.1.-" evidence="12"/>
<evidence type="ECO:0000256" key="4">
    <source>
        <dbReference type="ARBA" id="ARBA00022676"/>
    </source>
</evidence>
<evidence type="ECO:0000256" key="9">
    <source>
        <dbReference type="ARBA" id="ARBA00023034"/>
    </source>
</evidence>
<gene>
    <name evidence="14" type="primary">LOC109476982</name>
</gene>
<evidence type="ECO:0000256" key="10">
    <source>
        <dbReference type="ARBA" id="ARBA00023136"/>
    </source>
</evidence>
<keyword evidence="13" id="KW-1185">Reference proteome</keyword>
<sequence>MVTSSPGNHAQRRAIRQTWGNDTSIPGIRTLFAVGTTDKATTQRGLDHESQAHQDIIQGNFIDSYRNLNLKTVMCLKWASEFCPGAKFFMKADDDTFVNIFTLLRDLRGLGSNKTERFVMGWIYNTGGKPNRTPGNKWYLSRQDYPRDTFPKYPCGFTYVLSNDITGLLYQVSLTLKYLFLEDVFLGLCLEKLGGVTFAHDERFKLWMEFPSCRSDKVLAAHWFKKEFSMLAAWRRVTSC</sequence>
<evidence type="ECO:0000256" key="1">
    <source>
        <dbReference type="ARBA" id="ARBA00004323"/>
    </source>
</evidence>
<evidence type="ECO:0000256" key="6">
    <source>
        <dbReference type="ARBA" id="ARBA00022692"/>
    </source>
</evidence>
<dbReference type="Gene3D" id="3.90.550.50">
    <property type="match status" value="1"/>
</dbReference>
<accession>A0A6P4ZHQ6</accession>
<evidence type="ECO:0000256" key="7">
    <source>
        <dbReference type="ARBA" id="ARBA00022968"/>
    </source>
</evidence>